<feature type="transmembrane region" description="Helical" evidence="6">
    <location>
        <begin position="149"/>
        <end position="169"/>
    </location>
</feature>
<proteinExistence type="predicted"/>
<dbReference type="GO" id="GO:0005886">
    <property type="term" value="C:plasma membrane"/>
    <property type="evidence" value="ECO:0007669"/>
    <property type="project" value="UniProtKB-SubCell"/>
</dbReference>
<feature type="transmembrane region" description="Helical" evidence="6">
    <location>
        <begin position="119"/>
        <end position="137"/>
    </location>
</feature>
<dbReference type="EMBL" id="AJTX02000008">
    <property type="protein sequence ID" value="KKI98531.1"/>
    <property type="molecule type" value="Genomic_DNA"/>
</dbReference>
<dbReference type="PANTHER" id="PTHR42770">
    <property type="entry name" value="AMINO ACID TRANSPORTER-RELATED"/>
    <property type="match status" value="1"/>
</dbReference>
<evidence type="ECO:0000256" key="3">
    <source>
        <dbReference type="ARBA" id="ARBA00022692"/>
    </source>
</evidence>
<dbReference type="InterPro" id="IPR002293">
    <property type="entry name" value="AA/rel_permease1"/>
</dbReference>
<keyword evidence="5 6" id="KW-0472">Membrane</keyword>
<dbReference type="PIRSF" id="PIRSF006060">
    <property type="entry name" value="AA_transporter"/>
    <property type="match status" value="1"/>
</dbReference>
<evidence type="ECO:0000256" key="6">
    <source>
        <dbReference type="SAM" id="Phobius"/>
    </source>
</evidence>
<accession>A0A0M2PVY0</accession>
<dbReference type="Pfam" id="PF13520">
    <property type="entry name" value="AA_permease_2"/>
    <property type="match status" value="1"/>
</dbReference>
<protein>
    <recommendedName>
        <fullName evidence="9">Amino acid permease</fullName>
    </recommendedName>
</protein>
<feature type="transmembrane region" description="Helical" evidence="6">
    <location>
        <begin position="314"/>
        <end position="332"/>
    </location>
</feature>
<keyword evidence="2" id="KW-1003">Cell membrane</keyword>
<feature type="transmembrane region" description="Helical" evidence="6">
    <location>
        <begin position="266"/>
        <end position="287"/>
    </location>
</feature>
<feature type="transmembrane region" description="Helical" evidence="6">
    <location>
        <begin position="373"/>
        <end position="396"/>
    </location>
</feature>
<dbReference type="Proteomes" id="UP000034681">
    <property type="component" value="Unassembled WGS sequence"/>
</dbReference>
<comment type="subcellular location">
    <subcellularLocation>
        <location evidence="1">Cell membrane</location>
        <topology evidence="1">Multi-pass membrane protein</topology>
    </subcellularLocation>
</comment>
<comment type="caution">
    <text evidence="7">The sequence shown here is derived from an EMBL/GenBank/DDBJ whole genome shotgun (WGS) entry which is preliminary data.</text>
</comment>
<reference evidence="7" key="1">
    <citation type="submission" date="2012-04" db="EMBL/GenBank/DDBJ databases">
        <authorList>
            <person name="Borisov I.G."/>
            <person name="Ivanikova N.V."/>
            <person name="Pinevich A.V."/>
        </authorList>
    </citation>
    <scope>NUCLEOTIDE SEQUENCE</scope>
    <source>
        <strain evidence="7">CALU 1027</strain>
    </source>
</reference>
<keyword evidence="8" id="KW-1185">Reference proteome</keyword>
<feature type="transmembrane region" description="Helical" evidence="6">
    <location>
        <begin position="36"/>
        <end position="59"/>
    </location>
</feature>
<feature type="transmembrane region" description="Helical" evidence="6">
    <location>
        <begin position="402"/>
        <end position="419"/>
    </location>
</feature>
<feature type="transmembrane region" description="Helical" evidence="6">
    <location>
        <begin position="338"/>
        <end position="361"/>
    </location>
</feature>
<feature type="transmembrane region" description="Helical" evidence="6">
    <location>
        <begin position="219"/>
        <end position="246"/>
    </location>
</feature>
<keyword evidence="4 6" id="KW-1133">Transmembrane helix</keyword>
<evidence type="ECO:0000256" key="1">
    <source>
        <dbReference type="ARBA" id="ARBA00004651"/>
    </source>
</evidence>
<dbReference type="AlphaFoldDB" id="A0A0M2PVY0"/>
<dbReference type="eggNOG" id="COG0531">
    <property type="taxonomic scope" value="Bacteria"/>
</dbReference>
<dbReference type="STRING" id="317619.GCA_000332315_02658"/>
<evidence type="ECO:0000256" key="4">
    <source>
        <dbReference type="ARBA" id="ARBA00022989"/>
    </source>
</evidence>
<keyword evidence="3 6" id="KW-0812">Transmembrane</keyword>
<sequence length="431" mass="44789">MKRDLSLWAVICLGINAVIGQGIFLLPGKAASLMGPAALLALALGAILCFGIALCFAEVGSRFQSTGGAYVYARETFGDFVGFAVGWMTCWVAVLSWAALSKGFTNVLAYFLPVVGQGWTQMLCAAALVALLTAVNLRGVGTGATVVKVFTLAKLLPIGIFIGFGLFALEPSHFVPFAPQGIAPSLADTTLLLLYAYVGFETLMVPAGETHNPQRSLPLALLITLALCGAVYMGVYGVAVGTYGGLAGSANPVAEASSRFLGPGGAVLVAMGIVCSVAGTNAGAALVSPRRFFAMAEQGHLPRILGAIDPQTRVPHIAIVLTGVLTLVLTVSGTFEQLLVVGVLARFAQYIPTAIAVLVLRRRSQGDRACPPATYRIPGGPLVPLLTLVLCGWLLWNTDPTKLAFGAGAIVLGIPVYLLQRFRTSAAKLGS</sequence>
<name>A0A0M2PVY0_PROHO</name>
<evidence type="ECO:0000256" key="5">
    <source>
        <dbReference type="ARBA" id="ARBA00023136"/>
    </source>
</evidence>
<dbReference type="PANTHER" id="PTHR42770:SF18">
    <property type="entry name" value="ARGININE_AGMATINE ANTIPORTER"/>
    <property type="match status" value="1"/>
</dbReference>
<dbReference type="Gene3D" id="1.20.1740.10">
    <property type="entry name" value="Amino acid/polyamine transporter I"/>
    <property type="match status" value="1"/>
</dbReference>
<dbReference type="GO" id="GO:0022857">
    <property type="term" value="F:transmembrane transporter activity"/>
    <property type="evidence" value="ECO:0007669"/>
    <property type="project" value="InterPro"/>
</dbReference>
<feature type="transmembrane region" description="Helical" evidence="6">
    <location>
        <begin position="80"/>
        <end position="99"/>
    </location>
</feature>
<feature type="transmembrane region" description="Helical" evidence="6">
    <location>
        <begin position="189"/>
        <end position="207"/>
    </location>
</feature>
<gene>
    <name evidence="7" type="ORF">PROH_18705</name>
</gene>
<evidence type="ECO:0008006" key="9">
    <source>
        <dbReference type="Google" id="ProtNLM"/>
    </source>
</evidence>
<evidence type="ECO:0000313" key="7">
    <source>
        <dbReference type="EMBL" id="KKI98531.1"/>
    </source>
</evidence>
<evidence type="ECO:0000313" key="8">
    <source>
        <dbReference type="Proteomes" id="UP000034681"/>
    </source>
</evidence>
<dbReference type="InterPro" id="IPR050367">
    <property type="entry name" value="APC_superfamily"/>
</dbReference>
<evidence type="ECO:0000256" key="2">
    <source>
        <dbReference type="ARBA" id="ARBA00022475"/>
    </source>
</evidence>
<organism evidence="7 8">
    <name type="scientific">Prochlorothrix hollandica PCC 9006 = CALU 1027</name>
    <dbReference type="NCBI Taxonomy" id="317619"/>
    <lineage>
        <taxon>Bacteria</taxon>
        <taxon>Bacillati</taxon>
        <taxon>Cyanobacteriota</taxon>
        <taxon>Cyanophyceae</taxon>
        <taxon>Prochlorotrichales</taxon>
        <taxon>Prochlorotrichaceae</taxon>
        <taxon>Prochlorothrix</taxon>
    </lineage>
</organism>